<dbReference type="Pfam" id="PF00528">
    <property type="entry name" value="BPD_transp_1"/>
    <property type="match status" value="1"/>
</dbReference>
<accession>A0A2K1P9V9</accession>
<proteinExistence type="inferred from homology"/>
<dbReference type="Proteomes" id="UP000236199">
    <property type="component" value="Unassembled WGS sequence"/>
</dbReference>
<dbReference type="GO" id="GO:0055085">
    <property type="term" value="P:transmembrane transport"/>
    <property type="evidence" value="ECO:0007669"/>
    <property type="project" value="InterPro"/>
</dbReference>
<keyword evidence="6 7" id="KW-0472">Membrane</keyword>
<keyword evidence="4 7" id="KW-0812">Transmembrane</keyword>
<evidence type="ECO:0000313" key="9">
    <source>
        <dbReference type="EMBL" id="PNR99570.1"/>
    </source>
</evidence>
<gene>
    <name evidence="9" type="ORF">X928_07010</name>
</gene>
<dbReference type="InterPro" id="IPR000515">
    <property type="entry name" value="MetI-like"/>
</dbReference>
<evidence type="ECO:0000259" key="8">
    <source>
        <dbReference type="PROSITE" id="PS50928"/>
    </source>
</evidence>
<dbReference type="GO" id="GO:0005886">
    <property type="term" value="C:plasma membrane"/>
    <property type="evidence" value="ECO:0007669"/>
    <property type="project" value="UniProtKB-SubCell"/>
</dbReference>
<feature type="domain" description="ABC transmembrane type-1" evidence="8">
    <location>
        <begin position="71"/>
        <end position="285"/>
    </location>
</feature>
<name>A0A2K1P9V9_9BACT</name>
<reference evidence="9 10" key="1">
    <citation type="submission" date="2013-12" db="EMBL/GenBank/DDBJ databases">
        <title>Comparative genomics of Petrotoga isolates.</title>
        <authorList>
            <person name="Nesbo C.L."/>
            <person name="Charchuk R."/>
            <person name="Chow K."/>
        </authorList>
    </citation>
    <scope>NUCLEOTIDE SEQUENCE [LARGE SCALE GENOMIC DNA]</scope>
    <source>
        <strain evidence="9 10">DSM 10691</strain>
    </source>
</reference>
<evidence type="ECO:0000256" key="5">
    <source>
        <dbReference type="ARBA" id="ARBA00022989"/>
    </source>
</evidence>
<evidence type="ECO:0000256" key="4">
    <source>
        <dbReference type="ARBA" id="ARBA00022692"/>
    </source>
</evidence>
<dbReference type="AlphaFoldDB" id="A0A2K1P9V9"/>
<comment type="subcellular location">
    <subcellularLocation>
        <location evidence="1 7">Cell membrane</location>
        <topology evidence="1 7">Multi-pass membrane protein</topology>
    </subcellularLocation>
</comment>
<dbReference type="PANTHER" id="PTHR43005">
    <property type="entry name" value="BLR7065 PROTEIN"/>
    <property type="match status" value="1"/>
</dbReference>
<protein>
    <recommendedName>
        <fullName evidence="8">ABC transmembrane type-1 domain-containing protein</fullName>
    </recommendedName>
</protein>
<dbReference type="SUPFAM" id="SSF161098">
    <property type="entry name" value="MetI-like"/>
    <property type="match status" value="1"/>
</dbReference>
<sequence>MKSLEKKKKRLGYIFITPAVVIILCVLLFPLLYALYLSFFNVTLGRTMNLNFIGLANYFEVLKDPDWWKAFVHTLYFVVADVMVGIPLGFLCALTLNKKYPLKPLIVGIVMFPYILPPIVNALLWKLIYNPDYGFLNSTLINLGLIKDPIYWLISPNLALIALIIANLWQGTAFATIIYLGGLQSIPFELYEASKIDGATKRKTLRYITIPLMKPYTSLLLVMKTILTFKIFEIVYLLTGGGPGGSTTVVSYQIYHAAFEAFKFGKASAMSYILLCIVAIIVFVYQKILGSESSIL</sequence>
<evidence type="ECO:0000256" key="6">
    <source>
        <dbReference type="ARBA" id="ARBA00023136"/>
    </source>
</evidence>
<organism evidence="9 10">
    <name type="scientific">Petrotoga miotherma DSM 10691</name>
    <dbReference type="NCBI Taxonomy" id="1434326"/>
    <lineage>
        <taxon>Bacteria</taxon>
        <taxon>Thermotogati</taxon>
        <taxon>Thermotogota</taxon>
        <taxon>Thermotogae</taxon>
        <taxon>Petrotogales</taxon>
        <taxon>Petrotogaceae</taxon>
        <taxon>Petrotoga</taxon>
    </lineage>
</organism>
<dbReference type="PROSITE" id="PS50928">
    <property type="entry name" value="ABC_TM1"/>
    <property type="match status" value="1"/>
</dbReference>
<feature type="transmembrane region" description="Helical" evidence="7">
    <location>
        <begin position="105"/>
        <end position="129"/>
    </location>
</feature>
<keyword evidence="10" id="KW-1185">Reference proteome</keyword>
<dbReference type="PANTHER" id="PTHR43005:SF1">
    <property type="entry name" value="SPERMIDINE_PUTRESCINE TRANSPORT SYSTEM PERMEASE PROTEIN"/>
    <property type="match status" value="1"/>
</dbReference>
<comment type="caution">
    <text evidence="9">The sequence shown here is derived from an EMBL/GenBank/DDBJ whole genome shotgun (WGS) entry which is preliminary data.</text>
</comment>
<keyword evidence="3" id="KW-1003">Cell membrane</keyword>
<feature type="transmembrane region" description="Helical" evidence="7">
    <location>
        <begin position="70"/>
        <end position="93"/>
    </location>
</feature>
<feature type="transmembrane region" description="Helical" evidence="7">
    <location>
        <begin position="12"/>
        <end position="36"/>
    </location>
</feature>
<comment type="similarity">
    <text evidence="7">Belongs to the binding-protein-dependent transport system permease family.</text>
</comment>
<dbReference type="EMBL" id="AZRM01000032">
    <property type="protein sequence ID" value="PNR99570.1"/>
    <property type="molecule type" value="Genomic_DNA"/>
</dbReference>
<keyword evidence="2 7" id="KW-0813">Transport</keyword>
<evidence type="ECO:0000313" key="10">
    <source>
        <dbReference type="Proteomes" id="UP000236199"/>
    </source>
</evidence>
<evidence type="ECO:0000256" key="7">
    <source>
        <dbReference type="RuleBase" id="RU363032"/>
    </source>
</evidence>
<feature type="transmembrane region" description="Helical" evidence="7">
    <location>
        <begin position="269"/>
        <end position="285"/>
    </location>
</feature>
<dbReference type="Gene3D" id="1.10.3720.10">
    <property type="entry name" value="MetI-like"/>
    <property type="match status" value="1"/>
</dbReference>
<evidence type="ECO:0000256" key="2">
    <source>
        <dbReference type="ARBA" id="ARBA00022448"/>
    </source>
</evidence>
<feature type="transmembrane region" description="Helical" evidence="7">
    <location>
        <begin position="149"/>
        <end position="169"/>
    </location>
</feature>
<dbReference type="InterPro" id="IPR035906">
    <property type="entry name" value="MetI-like_sf"/>
</dbReference>
<evidence type="ECO:0000256" key="3">
    <source>
        <dbReference type="ARBA" id="ARBA00022475"/>
    </source>
</evidence>
<dbReference type="CDD" id="cd06261">
    <property type="entry name" value="TM_PBP2"/>
    <property type="match status" value="1"/>
</dbReference>
<keyword evidence="5 7" id="KW-1133">Transmembrane helix</keyword>
<evidence type="ECO:0000256" key="1">
    <source>
        <dbReference type="ARBA" id="ARBA00004651"/>
    </source>
</evidence>